<dbReference type="GO" id="GO:0009055">
    <property type="term" value="F:electron transfer activity"/>
    <property type="evidence" value="ECO:0007669"/>
    <property type="project" value="InterPro"/>
</dbReference>
<evidence type="ECO:0000259" key="11">
    <source>
        <dbReference type="PROSITE" id="PS51379"/>
    </source>
</evidence>
<sequence>MDPLYIKLAIGGLVLLGSIGLFFGIGLALAAHKFAVEVNPKVEAVKEVLAGAQCGGCGFAGCEAYAEAVVNDPDVPPNLCFPGKSSVAEAVAQITGKQMGAMEDLVAVVHCARSIRKDYKKYDYIGYGRCSGANLAFAGPTDCQYGCVGFGECAGACPFDAITMENHFPVIDEELCVGCGTCVKTCPKHLITLVPKKARVVVRCSTQNTGKLAHQICEAGCMHCQSCIRDCPAEAVALVDGIIRIDHHKCLEYGQQCDEACIKACFMAHAIQPNRARPLFQKNDSHEPTAQEALAL</sequence>
<dbReference type="PROSITE" id="PS51656">
    <property type="entry name" value="4FE4S"/>
    <property type="match status" value="1"/>
</dbReference>
<dbReference type="HAMAP" id="MF_00463">
    <property type="entry name" value="RsxB_RnfB"/>
    <property type="match status" value="1"/>
</dbReference>
<dbReference type="PANTHER" id="PTHR43560">
    <property type="entry name" value="ION-TRANSLOCATING OXIDOREDUCTASE COMPLEX SUBUNIT B"/>
    <property type="match status" value="1"/>
</dbReference>
<evidence type="ECO:0000256" key="3">
    <source>
        <dbReference type="ARBA" id="ARBA00022723"/>
    </source>
</evidence>
<evidence type="ECO:0000256" key="4">
    <source>
        <dbReference type="ARBA" id="ARBA00022737"/>
    </source>
</evidence>
<keyword evidence="3 10" id="KW-0479">Metal-binding</keyword>
<dbReference type="InterPro" id="IPR017896">
    <property type="entry name" value="4Fe4S_Fe-S-bd"/>
</dbReference>
<evidence type="ECO:0000256" key="5">
    <source>
        <dbReference type="ARBA" id="ARBA00022967"/>
    </source>
</evidence>
<keyword evidence="9 10" id="KW-0472">Membrane</keyword>
<evidence type="ECO:0000256" key="10">
    <source>
        <dbReference type="HAMAP-Rule" id="MF_00463"/>
    </source>
</evidence>
<feature type="binding site" evidence="10">
    <location>
        <position position="176"/>
    </location>
    <ligand>
        <name>[4Fe-4S] cluster</name>
        <dbReference type="ChEBI" id="CHEBI:49883"/>
        <label>3</label>
    </ligand>
</feature>
<feature type="binding site" evidence="10">
    <location>
        <position position="179"/>
    </location>
    <ligand>
        <name>[4Fe-4S] cluster</name>
        <dbReference type="ChEBI" id="CHEBI:49883"/>
        <label>3</label>
    </ligand>
</feature>
<dbReference type="CDD" id="cd10549">
    <property type="entry name" value="MtMvhB_like"/>
    <property type="match status" value="1"/>
</dbReference>
<keyword evidence="1 10" id="KW-0813">Transport</keyword>
<dbReference type="PANTHER" id="PTHR43560:SF1">
    <property type="entry name" value="ION-TRANSLOCATING OXIDOREDUCTASE COMPLEX SUBUNIT B"/>
    <property type="match status" value="1"/>
</dbReference>
<comment type="subcellular location">
    <subcellularLocation>
        <location evidence="10">Cell membrane</location>
    </subcellularLocation>
</comment>
<feature type="binding site" evidence="10">
    <location>
        <position position="157"/>
    </location>
    <ligand>
        <name>[4Fe-4S] cluster</name>
        <dbReference type="ChEBI" id="CHEBI:49883"/>
        <label>3</label>
    </ligand>
</feature>
<dbReference type="PROSITE" id="PS51379">
    <property type="entry name" value="4FE4S_FER_2"/>
    <property type="match status" value="3"/>
</dbReference>
<feature type="binding site" evidence="10">
    <location>
        <position position="54"/>
    </location>
    <ligand>
        <name>[4Fe-4S] cluster</name>
        <dbReference type="ChEBI" id="CHEBI:49883"/>
        <label>1</label>
    </ligand>
</feature>
<dbReference type="Proteomes" id="UP000422108">
    <property type="component" value="Chromosome"/>
</dbReference>
<feature type="domain" description="4Fe-4S ferredoxin-type" evidence="11">
    <location>
        <begin position="212"/>
        <end position="241"/>
    </location>
</feature>
<dbReference type="GO" id="GO:0022900">
    <property type="term" value="P:electron transport chain"/>
    <property type="evidence" value="ECO:0007669"/>
    <property type="project" value="UniProtKB-UniRule"/>
</dbReference>
<dbReference type="Pfam" id="PF00037">
    <property type="entry name" value="Fer4"/>
    <property type="match status" value="1"/>
</dbReference>
<dbReference type="RefSeq" id="WP_155313605.1">
    <property type="nucleotide sequence ID" value="NZ_AP021879.1"/>
</dbReference>
<gene>
    <name evidence="10" type="primary">rnfB</name>
    <name evidence="13" type="ORF">DSCOOX_61090</name>
</gene>
<comment type="cofactor">
    <cofactor evidence="10">
        <name>[4Fe-4S] cluster</name>
        <dbReference type="ChEBI" id="CHEBI:49883"/>
    </cofactor>
    <text evidence="10">Binds 3 [4Fe-4S] clusters.</text>
</comment>
<evidence type="ECO:0000313" key="14">
    <source>
        <dbReference type="Proteomes" id="UP000422108"/>
    </source>
</evidence>
<keyword evidence="14" id="KW-1185">Reference proteome</keyword>
<protein>
    <recommendedName>
        <fullName evidence="10">Ion-translocating oxidoreductase complex subunit B</fullName>
        <ecNumber evidence="10">7.-.-.-</ecNumber>
    </recommendedName>
    <alternativeName>
        <fullName evidence="10">Rnf electron transport complex subunit B</fullName>
    </alternativeName>
</protein>
<reference evidence="13 14" key="1">
    <citation type="submission" date="2019-11" db="EMBL/GenBank/DDBJ databases">
        <title>Comparative genomics of hydrocarbon-degrading Desulfosarcina strains.</title>
        <authorList>
            <person name="Watanabe M."/>
            <person name="Kojima H."/>
            <person name="Fukui M."/>
        </authorList>
    </citation>
    <scope>NUCLEOTIDE SEQUENCE [LARGE SCALE GENOMIC DNA]</scope>
    <source>
        <strain evidence="14">oXyS1</strain>
    </source>
</reference>
<feature type="domain" description="4Fe-4S ferredoxin-type" evidence="11">
    <location>
        <begin position="137"/>
        <end position="166"/>
    </location>
</feature>
<keyword evidence="6 10" id="KW-0249">Electron transport</keyword>
<evidence type="ECO:0000256" key="9">
    <source>
        <dbReference type="ARBA" id="ARBA00023136"/>
    </source>
</evidence>
<dbReference type="EMBL" id="AP021879">
    <property type="protein sequence ID" value="BBO92929.1"/>
    <property type="molecule type" value="Genomic_DNA"/>
</dbReference>
<feature type="binding site" evidence="10">
    <location>
        <position position="186"/>
    </location>
    <ligand>
        <name>[4Fe-4S] cluster</name>
        <dbReference type="ChEBI" id="CHEBI:49883"/>
        <label>2</label>
    </ligand>
</feature>
<feature type="region of interest" description="Hydrophobic" evidence="10">
    <location>
        <begin position="1"/>
        <end position="31"/>
    </location>
</feature>
<evidence type="ECO:0000259" key="12">
    <source>
        <dbReference type="PROSITE" id="PS51656"/>
    </source>
</evidence>
<keyword evidence="4 10" id="KW-0677">Repeat</keyword>
<dbReference type="GO" id="GO:0051539">
    <property type="term" value="F:4 iron, 4 sulfur cluster binding"/>
    <property type="evidence" value="ECO:0007669"/>
    <property type="project" value="UniProtKB-UniRule"/>
</dbReference>
<keyword evidence="5 10" id="KW-1278">Translocase</keyword>
<dbReference type="SUPFAM" id="SSF54862">
    <property type="entry name" value="4Fe-4S ferredoxins"/>
    <property type="match status" value="2"/>
</dbReference>
<keyword evidence="7 10" id="KW-0408">Iron</keyword>
<dbReference type="NCBIfam" id="NF005503">
    <property type="entry name" value="PRK07118.1-2"/>
    <property type="match status" value="1"/>
</dbReference>
<comment type="subunit">
    <text evidence="10">The complex is composed of six subunits: RnfA, RnfB, RnfC, RnfD, RnfE and RnfG.</text>
</comment>
<dbReference type="Gene3D" id="3.30.70.20">
    <property type="match status" value="2"/>
</dbReference>
<dbReference type="InterPro" id="IPR007202">
    <property type="entry name" value="4Fe-4S_dom"/>
</dbReference>
<dbReference type="InterPro" id="IPR010207">
    <property type="entry name" value="Elect_transpt_cplx_RnfB/RsxB"/>
</dbReference>
<feature type="binding site" evidence="10">
    <location>
        <position position="182"/>
    </location>
    <ligand>
        <name>[4Fe-4S] cluster</name>
        <dbReference type="ChEBI" id="CHEBI:49883"/>
        <label>3</label>
    </ligand>
</feature>
<evidence type="ECO:0000256" key="2">
    <source>
        <dbReference type="ARBA" id="ARBA00022485"/>
    </source>
</evidence>
<keyword evidence="10" id="KW-1003">Cell membrane</keyword>
<dbReference type="InterPro" id="IPR017900">
    <property type="entry name" value="4Fe4S_Fe_S_CS"/>
</dbReference>
<name>A0A5K8AKB6_9BACT</name>
<organism evidence="13 14">
    <name type="scientific">Desulfosarcina ovata subsp. ovata</name>
    <dbReference type="NCBI Taxonomy" id="2752305"/>
    <lineage>
        <taxon>Bacteria</taxon>
        <taxon>Pseudomonadati</taxon>
        <taxon>Thermodesulfobacteriota</taxon>
        <taxon>Desulfobacteria</taxon>
        <taxon>Desulfobacterales</taxon>
        <taxon>Desulfosarcinaceae</taxon>
        <taxon>Desulfosarcina</taxon>
    </lineage>
</organism>
<evidence type="ECO:0000256" key="7">
    <source>
        <dbReference type="ARBA" id="ARBA00023004"/>
    </source>
</evidence>
<dbReference type="PROSITE" id="PS00198">
    <property type="entry name" value="4FE4S_FER_1"/>
    <property type="match status" value="2"/>
</dbReference>
<comment type="caution">
    <text evidence="10">Lacks conserved residue(s) required for the propagation of feature annotation.</text>
</comment>
<accession>A0A5K8AKB6</accession>
<evidence type="ECO:0000256" key="6">
    <source>
        <dbReference type="ARBA" id="ARBA00022982"/>
    </source>
</evidence>
<feature type="domain" description="4Fe-4S" evidence="12">
    <location>
        <begin position="37"/>
        <end position="97"/>
    </location>
</feature>
<feature type="domain" description="4Fe-4S ferredoxin-type" evidence="11">
    <location>
        <begin position="167"/>
        <end position="196"/>
    </location>
</feature>
<feature type="binding site" evidence="10">
    <location>
        <position position="143"/>
    </location>
    <ligand>
        <name>[4Fe-4S] cluster</name>
        <dbReference type="ChEBI" id="CHEBI:49883"/>
        <label>2</label>
    </ligand>
</feature>
<evidence type="ECO:0000256" key="8">
    <source>
        <dbReference type="ARBA" id="ARBA00023014"/>
    </source>
</evidence>
<dbReference type="Pfam" id="PF04060">
    <property type="entry name" value="FeS"/>
    <property type="match status" value="1"/>
</dbReference>
<keyword evidence="8 10" id="KW-0411">Iron-sulfur</keyword>
<dbReference type="GO" id="GO:0005886">
    <property type="term" value="C:plasma membrane"/>
    <property type="evidence" value="ECO:0007669"/>
    <property type="project" value="UniProtKB-SubCell"/>
</dbReference>
<evidence type="ECO:0000313" key="13">
    <source>
        <dbReference type="EMBL" id="BBO92929.1"/>
    </source>
</evidence>
<dbReference type="GO" id="GO:0046872">
    <property type="term" value="F:metal ion binding"/>
    <property type="evidence" value="ECO:0007669"/>
    <property type="project" value="UniProtKB-KW"/>
</dbReference>
<feature type="binding site" evidence="10">
    <location>
        <position position="80"/>
    </location>
    <ligand>
        <name>[4Fe-4S] cluster</name>
        <dbReference type="ChEBI" id="CHEBI:49883"/>
        <label>1</label>
    </ligand>
</feature>
<feature type="binding site" evidence="10">
    <location>
        <position position="62"/>
    </location>
    <ligand>
        <name>[4Fe-4S] cluster</name>
        <dbReference type="ChEBI" id="CHEBI:49883"/>
        <label>1</label>
    </ligand>
</feature>
<dbReference type="Gene3D" id="1.10.15.40">
    <property type="entry name" value="Electron transport complex subunit B, putative Fe-S cluster"/>
    <property type="match status" value="1"/>
</dbReference>
<dbReference type="InterPro" id="IPR050395">
    <property type="entry name" value="4Fe4S_Ferredoxin_RnfB"/>
</dbReference>
<feature type="binding site" evidence="10">
    <location>
        <position position="153"/>
    </location>
    <ligand>
        <name>[4Fe-4S] cluster</name>
        <dbReference type="ChEBI" id="CHEBI:49883"/>
        <label>2</label>
    </ligand>
</feature>
<feature type="binding site" evidence="10">
    <location>
        <position position="147"/>
    </location>
    <ligand>
        <name>[4Fe-4S] cluster</name>
        <dbReference type="ChEBI" id="CHEBI:49883"/>
        <label>2</label>
    </ligand>
</feature>
<comment type="function">
    <text evidence="10">Part of a membrane-bound complex that couples electron transfer with translocation of ions across the membrane.</text>
</comment>
<feature type="binding site" evidence="10">
    <location>
        <position position="57"/>
    </location>
    <ligand>
        <name>[4Fe-4S] cluster</name>
        <dbReference type="ChEBI" id="CHEBI:49883"/>
        <label>1</label>
    </ligand>
</feature>
<dbReference type="AlphaFoldDB" id="A0A5K8AKB6"/>
<proteinExistence type="inferred from homology"/>
<evidence type="ECO:0000256" key="1">
    <source>
        <dbReference type="ARBA" id="ARBA00022448"/>
    </source>
</evidence>
<dbReference type="EC" id="7.-.-.-" evidence="10"/>
<keyword evidence="2 10" id="KW-0004">4Fe-4S</keyword>
<comment type="similarity">
    <text evidence="10">Belongs to the 4Fe4S bacterial-type ferredoxin family. RnfB subfamily.</text>
</comment>